<dbReference type="SUPFAM" id="SSF53474">
    <property type="entry name" value="alpha/beta-Hydrolases"/>
    <property type="match status" value="1"/>
</dbReference>
<dbReference type="InterPro" id="IPR009199">
    <property type="entry name" value="PhoPQ-act_pathogen-rel_PqaA"/>
</dbReference>
<dbReference type="Proteomes" id="UP000007797">
    <property type="component" value="Unassembled WGS sequence"/>
</dbReference>
<dbReference type="AlphaFoldDB" id="F4PNA7"/>
<dbReference type="OrthoDB" id="2020799at2759"/>
<dbReference type="Pfam" id="PF10142">
    <property type="entry name" value="PhoPQ_related"/>
    <property type="match status" value="1"/>
</dbReference>
<evidence type="ECO:0008006" key="3">
    <source>
        <dbReference type="Google" id="ProtNLM"/>
    </source>
</evidence>
<protein>
    <recommendedName>
        <fullName evidence="3">PhoPQ-activated pathogenicity-related protein</fullName>
    </recommendedName>
</protein>
<dbReference type="PANTHER" id="PTHR31497">
    <property type="entry name" value="AUTOCRINE PROLIFERATION REPRESSOR PROTEIN A"/>
    <property type="match status" value="1"/>
</dbReference>
<evidence type="ECO:0000313" key="1">
    <source>
        <dbReference type="EMBL" id="EGG22960.1"/>
    </source>
</evidence>
<dbReference type="RefSeq" id="XP_004360811.1">
    <property type="nucleotide sequence ID" value="XM_004360754.1"/>
</dbReference>
<evidence type="ECO:0000313" key="2">
    <source>
        <dbReference type="Proteomes" id="UP000007797"/>
    </source>
</evidence>
<gene>
    <name evidence="1" type="ORF">DFA_05090</name>
</gene>
<sequence length="513" mass="58357">MRKECAKKGMWCYTVLVEVITTMYKYNLLFAALVLLASCASVQSINTPLEDFVYRQDEGWSYVLQSQFSGPGYTAYVLNFTSLNWLEFPKTNKPRWWHFLTVCVPTFVTSNTGFLYVDNGNYASAPPTVLHPLIQSVCLASRSVVSHLAQNPNQPLILDNDNKSRSEDAIIGYTWKKFLENTTDYDWLGQFPETKATVRAFDCISKFMKDSFPPWFPKVKSFVVSGASKRGWASWLAAAVDPRVKAVIPVVMPILDLVKNCENHYKAYGGWSYAYYNYYGEGVMAYMGTPQFDAMAKEIDPINWVDQLLVPKYIVTAVGDQFFIPDSSAFFFHKLLGAKHQRIHPGADHSLLQRWSQFIQEVTTYYNMVINRQSLPDFEWSVIPDIVSNTTAITIVTDKRDCPSSVLLYTADTISTTKRDWRQLLAPNVPQNITWAITPLSPYSDSNVFKTVISAPPAGGWRGAFVELTYDSPFGEQKYTTEFFYAPYTFPFETCAGAEYNNKYKYVLISKGD</sequence>
<keyword evidence="2" id="KW-1185">Reference proteome</keyword>
<dbReference type="Gene3D" id="3.40.50.1820">
    <property type="entry name" value="alpha/beta hydrolase"/>
    <property type="match status" value="1"/>
</dbReference>
<dbReference type="GeneID" id="14875714"/>
<dbReference type="PANTHER" id="PTHR31497:SF0">
    <property type="entry name" value="AUTOCRINE PROLIFERATION REPRESSOR PROTEIN A"/>
    <property type="match status" value="1"/>
</dbReference>
<proteinExistence type="predicted"/>
<dbReference type="EMBL" id="GL883008">
    <property type="protein sequence ID" value="EGG22960.1"/>
    <property type="molecule type" value="Genomic_DNA"/>
</dbReference>
<accession>F4PNA7</accession>
<dbReference type="InterPro" id="IPR029058">
    <property type="entry name" value="AB_hydrolase_fold"/>
</dbReference>
<organism evidence="1 2">
    <name type="scientific">Cavenderia fasciculata</name>
    <name type="common">Slime mold</name>
    <name type="synonym">Dictyostelium fasciculatum</name>
    <dbReference type="NCBI Taxonomy" id="261658"/>
    <lineage>
        <taxon>Eukaryota</taxon>
        <taxon>Amoebozoa</taxon>
        <taxon>Evosea</taxon>
        <taxon>Eumycetozoa</taxon>
        <taxon>Dictyostelia</taxon>
        <taxon>Acytosteliales</taxon>
        <taxon>Cavenderiaceae</taxon>
        <taxon>Cavenderia</taxon>
    </lineage>
</organism>
<reference evidence="2" key="1">
    <citation type="journal article" date="2011" name="Genome Res.">
        <title>Phylogeny-wide analysis of social amoeba genomes highlights ancient origins for complex intercellular communication.</title>
        <authorList>
            <person name="Heidel A.J."/>
            <person name="Lawal H.M."/>
            <person name="Felder M."/>
            <person name="Schilde C."/>
            <person name="Helps N.R."/>
            <person name="Tunggal B."/>
            <person name="Rivero F."/>
            <person name="John U."/>
            <person name="Schleicher M."/>
            <person name="Eichinger L."/>
            <person name="Platzer M."/>
            <person name="Noegel A.A."/>
            <person name="Schaap P."/>
            <person name="Gloeckner G."/>
        </authorList>
    </citation>
    <scope>NUCLEOTIDE SEQUENCE [LARGE SCALE GENOMIC DNA]</scope>
    <source>
        <strain evidence="2">SH3</strain>
    </source>
</reference>
<dbReference type="KEGG" id="dfa:DFA_05090"/>
<name>F4PNA7_CACFS</name>
<dbReference type="OMA" id="HNLELTH"/>